<dbReference type="SMART" id="SM00382">
    <property type="entry name" value="AAA"/>
    <property type="match status" value="1"/>
</dbReference>
<dbReference type="GO" id="GO:0005524">
    <property type="term" value="F:ATP binding"/>
    <property type="evidence" value="ECO:0007669"/>
    <property type="project" value="UniProtKB-KW"/>
</dbReference>
<keyword evidence="3 5" id="KW-0067">ATP-binding</keyword>
<evidence type="ECO:0000256" key="3">
    <source>
        <dbReference type="ARBA" id="ARBA00022840"/>
    </source>
</evidence>
<dbReference type="SUPFAM" id="SSF52540">
    <property type="entry name" value="P-loop containing nucleoside triphosphate hydrolases"/>
    <property type="match status" value="1"/>
</dbReference>
<reference evidence="5 6" key="1">
    <citation type="submission" date="2021-03" db="EMBL/GenBank/DDBJ databases">
        <title>novel species isolated from a fishpond in China.</title>
        <authorList>
            <person name="Lu H."/>
            <person name="Cai Z."/>
        </authorList>
    </citation>
    <scope>NUCLEOTIDE SEQUENCE [LARGE SCALE GENOMIC DNA]</scope>
    <source>
        <strain evidence="5 6">YJ13C</strain>
    </source>
</reference>
<organism evidence="5 6">
    <name type="scientific">Algoriphagus pacificus</name>
    <dbReference type="NCBI Taxonomy" id="2811234"/>
    <lineage>
        <taxon>Bacteria</taxon>
        <taxon>Pseudomonadati</taxon>
        <taxon>Bacteroidota</taxon>
        <taxon>Cytophagia</taxon>
        <taxon>Cytophagales</taxon>
        <taxon>Cyclobacteriaceae</taxon>
        <taxon>Algoriphagus</taxon>
    </lineage>
</organism>
<dbReference type="InterPro" id="IPR027417">
    <property type="entry name" value="P-loop_NTPase"/>
</dbReference>
<accession>A0ABS3CHY4</accession>
<dbReference type="PROSITE" id="PS50893">
    <property type="entry name" value="ABC_TRANSPORTER_2"/>
    <property type="match status" value="1"/>
</dbReference>
<evidence type="ECO:0000256" key="1">
    <source>
        <dbReference type="ARBA" id="ARBA00022448"/>
    </source>
</evidence>
<dbReference type="Gene3D" id="3.40.50.300">
    <property type="entry name" value="P-loop containing nucleotide triphosphate hydrolases"/>
    <property type="match status" value="1"/>
</dbReference>
<keyword evidence="2" id="KW-0547">Nucleotide-binding</keyword>
<dbReference type="InterPro" id="IPR050153">
    <property type="entry name" value="Metal_Ion_Import_ABC"/>
</dbReference>
<dbReference type="RefSeq" id="WP_206585930.1">
    <property type="nucleotide sequence ID" value="NZ_JAFKCU010000002.1"/>
</dbReference>
<keyword evidence="1" id="KW-0813">Transport</keyword>
<dbReference type="EMBL" id="JAFKCU010000002">
    <property type="protein sequence ID" value="MBN7815244.1"/>
    <property type="molecule type" value="Genomic_DNA"/>
</dbReference>
<protein>
    <submittedName>
        <fullName evidence="5">ABC transporter ATP-binding protein</fullName>
    </submittedName>
</protein>
<dbReference type="PANTHER" id="PTHR42734">
    <property type="entry name" value="METAL TRANSPORT SYSTEM ATP-BINDING PROTEIN TM_0124-RELATED"/>
    <property type="match status" value="1"/>
</dbReference>
<proteinExistence type="predicted"/>
<gene>
    <name evidence="5" type="ORF">J0A69_07390</name>
</gene>
<keyword evidence="6" id="KW-1185">Reference proteome</keyword>
<feature type="domain" description="ABC transporter" evidence="4">
    <location>
        <begin position="6"/>
        <end position="246"/>
    </location>
</feature>
<dbReference type="InterPro" id="IPR003439">
    <property type="entry name" value="ABC_transporter-like_ATP-bd"/>
</dbReference>
<evidence type="ECO:0000313" key="5">
    <source>
        <dbReference type="EMBL" id="MBN7815244.1"/>
    </source>
</evidence>
<evidence type="ECO:0000313" key="6">
    <source>
        <dbReference type="Proteomes" id="UP000664480"/>
    </source>
</evidence>
<name>A0ABS3CHY4_9BACT</name>
<dbReference type="PANTHER" id="PTHR42734:SF21">
    <property type="entry name" value="IRON ABC TRANSPORTER, ATP-BINDING PROTEIN"/>
    <property type="match status" value="1"/>
</dbReference>
<sequence>MKREAISGKNLSLGYQKGNDKKTILEGLNFSLQSGELTCLLGPNGVGKSTLVKAILGEIKPFKGEITIGGKTNSDFSNAELAKELAVVLTEPILPGNMTVSQLVALGRIPYTNWTGKLNQLDREKVNQALAATKITYLKDERLSEISDGQRQKAMIARALAQDGKVMILDEPTAHLDLVNRYEIMHLLREICVNEEKAILVVTHDLEIALETADQFWLLNCGTPLIAGLPEDLVISGQINELLPGKEFHFDPEKGKIQKTSDLPAWNISGDKNLTYWIQKAFSKKNIGLLDNLIEVKNEPFQILFEGKTFLSLEEFFKFLGSRKS</sequence>
<evidence type="ECO:0000259" key="4">
    <source>
        <dbReference type="PROSITE" id="PS50893"/>
    </source>
</evidence>
<evidence type="ECO:0000256" key="2">
    <source>
        <dbReference type="ARBA" id="ARBA00022741"/>
    </source>
</evidence>
<dbReference type="Proteomes" id="UP000664480">
    <property type="component" value="Unassembled WGS sequence"/>
</dbReference>
<comment type="caution">
    <text evidence="5">The sequence shown here is derived from an EMBL/GenBank/DDBJ whole genome shotgun (WGS) entry which is preliminary data.</text>
</comment>
<dbReference type="Pfam" id="PF00005">
    <property type="entry name" value="ABC_tran"/>
    <property type="match status" value="1"/>
</dbReference>
<dbReference type="InterPro" id="IPR003593">
    <property type="entry name" value="AAA+_ATPase"/>
</dbReference>
<dbReference type="CDD" id="cd03214">
    <property type="entry name" value="ABC_Iron-Siderophores_B12_Hemin"/>
    <property type="match status" value="1"/>
</dbReference>